<reference evidence="2 3" key="1">
    <citation type="submission" date="2017-06" db="EMBL/GenBank/DDBJ databases">
        <title>Complete genome sequence of Paenibacillus donghaensis KCTC 13049T isolated from East Sea sediment, South Korea.</title>
        <authorList>
            <person name="Jung B.K."/>
            <person name="Hong S.-J."/>
            <person name="Shin J.-H."/>
        </authorList>
    </citation>
    <scope>NUCLEOTIDE SEQUENCE [LARGE SCALE GENOMIC DNA]</scope>
    <source>
        <strain evidence="2 3">KCTC 13049</strain>
    </source>
</reference>
<accession>A0A2Z2K8T6</accession>
<proteinExistence type="predicted"/>
<protein>
    <submittedName>
        <fullName evidence="2">Uncharacterized protein</fullName>
    </submittedName>
</protein>
<evidence type="ECO:0000313" key="3">
    <source>
        <dbReference type="Proteomes" id="UP000249890"/>
    </source>
</evidence>
<gene>
    <name evidence="2" type="ORF">B9T62_02270</name>
</gene>
<dbReference type="RefSeq" id="WP_087913760.1">
    <property type="nucleotide sequence ID" value="NZ_CP021780.1"/>
</dbReference>
<sequence length="148" mass="16121">MVSFLDKFKAGVAEAGNKAKVVVEINRLKLQNNSKQNEIKREYQAMGKLLFEAAVSGAEPLPKVQYEKHVSRILRLKEEINANLWTISELSNAKYIDAVEAATDVTPADLTLPIKALPDSAGTVALPANPAPQNTAPSPEIIIKKEQS</sequence>
<organism evidence="2 3">
    <name type="scientific">Paenibacillus donghaensis</name>
    <dbReference type="NCBI Taxonomy" id="414771"/>
    <lineage>
        <taxon>Bacteria</taxon>
        <taxon>Bacillati</taxon>
        <taxon>Bacillota</taxon>
        <taxon>Bacilli</taxon>
        <taxon>Bacillales</taxon>
        <taxon>Paenibacillaceae</taxon>
        <taxon>Paenibacillus</taxon>
    </lineage>
</organism>
<dbReference type="EMBL" id="CP021780">
    <property type="protein sequence ID" value="ASA19735.1"/>
    <property type="molecule type" value="Genomic_DNA"/>
</dbReference>
<feature type="region of interest" description="Disordered" evidence="1">
    <location>
        <begin position="125"/>
        <end position="148"/>
    </location>
</feature>
<dbReference type="KEGG" id="pdh:B9T62_02270"/>
<dbReference type="AlphaFoldDB" id="A0A2Z2K8T6"/>
<evidence type="ECO:0000313" key="2">
    <source>
        <dbReference type="EMBL" id="ASA19735.1"/>
    </source>
</evidence>
<name>A0A2Z2K8T6_9BACL</name>
<evidence type="ECO:0000256" key="1">
    <source>
        <dbReference type="SAM" id="MobiDB-lite"/>
    </source>
</evidence>
<dbReference type="OrthoDB" id="2066200at2"/>
<dbReference type="Proteomes" id="UP000249890">
    <property type="component" value="Chromosome"/>
</dbReference>
<keyword evidence="3" id="KW-1185">Reference proteome</keyword>